<evidence type="ECO:0000259" key="2">
    <source>
        <dbReference type="Pfam" id="PF05168"/>
    </source>
</evidence>
<comment type="caution">
    <text evidence="3">The sequence shown here is derived from an EMBL/GenBank/DDBJ whole genome shotgun (WGS) entry which is preliminary data.</text>
</comment>
<dbReference type="InterPro" id="IPR052226">
    <property type="entry name" value="UPF0332_toxin"/>
</dbReference>
<dbReference type="Proteomes" id="UP000252355">
    <property type="component" value="Unassembled WGS sequence"/>
</dbReference>
<dbReference type="Gene3D" id="1.20.120.330">
    <property type="entry name" value="Nucleotidyltransferases domain 2"/>
    <property type="match status" value="1"/>
</dbReference>
<dbReference type="Pfam" id="PF05168">
    <property type="entry name" value="HEPN"/>
    <property type="match status" value="1"/>
</dbReference>
<evidence type="ECO:0000256" key="1">
    <source>
        <dbReference type="ARBA" id="ARBA00038248"/>
    </source>
</evidence>
<organism evidence="3 4">
    <name type="scientific">Candidatus Ozemobacter sibiricus</name>
    <dbReference type="NCBI Taxonomy" id="2268124"/>
    <lineage>
        <taxon>Bacteria</taxon>
        <taxon>Candidatus Ozemobacteria</taxon>
        <taxon>Candidatus Ozemobacterales</taxon>
        <taxon>Candidatus Ozemobacteraceae</taxon>
        <taxon>Candidatus Ozemobacter</taxon>
    </lineage>
</organism>
<dbReference type="EMBL" id="QOQW01000042">
    <property type="protein sequence ID" value="RCK74632.1"/>
    <property type="molecule type" value="Genomic_DNA"/>
</dbReference>
<dbReference type="PANTHER" id="PTHR36565">
    <property type="entry name" value="UPF0332 PROTEIN TM_1000"/>
    <property type="match status" value="1"/>
</dbReference>
<evidence type="ECO:0000313" key="3">
    <source>
        <dbReference type="EMBL" id="RCK74632.1"/>
    </source>
</evidence>
<accession>A0A367ZBA3</accession>
<name>A0A367ZBA3_9BACT</name>
<gene>
    <name evidence="3" type="ORF">OZSIB_4368</name>
</gene>
<dbReference type="PANTHER" id="PTHR36565:SF1">
    <property type="entry name" value="UPF0332 PROTEIN TM_1000"/>
    <property type="match status" value="1"/>
</dbReference>
<dbReference type="InterPro" id="IPR007842">
    <property type="entry name" value="HEPN_dom"/>
</dbReference>
<evidence type="ECO:0000313" key="4">
    <source>
        <dbReference type="Proteomes" id="UP000252355"/>
    </source>
</evidence>
<comment type="similarity">
    <text evidence="1">Belongs to the UPF0332 family.</text>
</comment>
<proteinExistence type="inferred from homology"/>
<feature type="domain" description="HEPN" evidence="2">
    <location>
        <begin position="11"/>
        <end position="125"/>
    </location>
</feature>
<sequence>MDSTTRALIDAYLEKAERKLAVAKKLAATGDHEDAVSRAYYAAFHAAQALLLAEGQRAETHRGLLTLFALLLVKPGKIDARFGKFLANLKDDREASDDETFSFVDQAQAQNAIEEAQAFLDEARRLLSPPGTL</sequence>
<dbReference type="AlphaFoldDB" id="A0A367ZBA3"/>
<reference evidence="3 4" key="1">
    <citation type="submission" date="2018-05" db="EMBL/GenBank/DDBJ databases">
        <title>A metagenomic window into the 2 km-deep terrestrial subsurface aquifer revealed taxonomically and functionally diverse microbial community comprising novel uncultured bacterial lineages.</title>
        <authorList>
            <person name="Kadnikov V.V."/>
            <person name="Mardanov A.V."/>
            <person name="Beletsky A.V."/>
            <person name="Banks D."/>
            <person name="Pimenov N.V."/>
            <person name="Frank Y.A."/>
            <person name="Karnachuk O.V."/>
            <person name="Ravin N.V."/>
        </authorList>
    </citation>
    <scope>NUCLEOTIDE SEQUENCE [LARGE SCALE GENOMIC DNA]</scope>
    <source>
        <strain evidence="3">BY5</strain>
    </source>
</reference>
<protein>
    <recommendedName>
        <fullName evidence="2">HEPN domain-containing protein</fullName>
    </recommendedName>
</protein>